<reference evidence="3" key="2">
    <citation type="submission" date="2015-08" db="EMBL/GenBank/DDBJ databases">
        <title>Complete DNA Sequence of Pseudomonas syringae pv. actinidiae, the Causal Agent of Kiwifruit Canker Disease.</title>
        <authorList>
            <person name="Rikkerink E.H.A."/>
            <person name="Fineran P.C."/>
        </authorList>
    </citation>
    <scope>NUCLEOTIDE SEQUENCE</scope>
    <source>
        <strain evidence="3">SkMP5</strain>
    </source>
</reference>
<keyword evidence="3" id="KW-0808">Transferase</keyword>
<keyword evidence="4" id="KW-1185">Reference proteome</keyword>
<name>A0A0K8QRI2_9GAMM</name>
<feature type="region of interest" description="Disordered" evidence="1">
    <location>
        <begin position="1"/>
        <end position="22"/>
    </location>
</feature>
<reference evidence="2" key="1">
    <citation type="submission" date="2015-03" db="EMBL/GenBank/DDBJ databases">
        <title>Draft genome sequence of Mizugakiibacter sediminis skMP5.</title>
        <authorList>
            <person name="Watanabe T."/>
            <person name="Kojima H."/>
            <person name="Fukui M."/>
        </authorList>
    </citation>
    <scope>NUCLEOTIDE SEQUENCE</scope>
    <source>
        <strain evidence="2">SkMP5</strain>
    </source>
</reference>
<gene>
    <name evidence="2" type="ORF">MBSD_0473</name>
    <name evidence="3" type="ORF">MBSD_n2579</name>
</gene>
<feature type="region of interest" description="Disordered" evidence="1">
    <location>
        <begin position="41"/>
        <end position="69"/>
    </location>
</feature>
<accession>A0A0K8QRI2</accession>
<dbReference type="HOGENOM" id="CLU_2771328_0_0_6"/>
<protein>
    <submittedName>
        <fullName evidence="3">Glycosyltransferase family 28 N-terminal domain protein</fullName>
    </submittedName>
</protein>
<proteinExistence type="predicted"/>
<dbReference type="Proteomes" id="UP000253740">
    <property type="component" value="Unassembled WGS sequence"/>
</dbReference>
<dbReference type="EMBL" id="DF970248">
    <property type="protein sequence ID" value="GAP67261.1"/>
    <property type="molecule type" value="Genomic_DNA"/>
</dbReference>
<sequence>MTIVDLGNNRKQRTDSMTWTPGQPVVTAADVADWQAWRKARKLEQQREREGGSAPASVATLPSIAPSGA</sequence>
<evidence type="ECO:0000313" key="2">
    <source>
        <dbReference type="EMBL" id="GAN43959.1"/>
    </source>
</evidence>
<feature type="compositionally biased region" description="Basic and acidic residues" evidence="1">
    <location>
        <begin position="42"/>
        <end position="51"/>
    </location>
</feature>
<dbReference type="AlphaFoldDB" id="A0A0K8QRI2"/>
<organism evidence="3">
    <name type="scientific">Mizugakiibacter sediminis</name>
    <dbReference type="NCBI Taxonomy" id="1475481"/>
    <lineage>
        <taxon>Bacteria</taxon>
        <taxon>Pseudomonadati</taxon>
        <taxon>Pseudomonadota</taxon>
        <taxon>Gammaproteobacteria</taxon>
        <taxon>Lysobacterales</taxon>
        <taxon>Rhodanobacteraceae</taxon>
        <taxon>Mizugakiibacter</taxon>
    </lineage>
</organism>
<evidence type="ECO:0000313" key="4">
    <source>
        <dbReference type="Proteomes" id="UP000253740"/>
    </source>
</evidence>
<evidence type="ECO:0000313" key="3">
    <source>
        <dbReference type="EMBL" id="GAP67261.1"/>
    </source>
</evidence>
<dbReference type="EMBL" id="DF952378">
    <property type="protein sequence ID" value="GAN43959.1"/>
    <property type="molecule type" value="Genomic_DNA"/>
</dbReference>
<dbReference type="GO" id="GO:0016740">
    <property type="term" value="F:transferase activity"/>
    <property type="evidence" value="ECO:0007669"/>
    <property type="project" value="UniProtKB-KW"/>
</dbReference>
<evidence type="ECO:0000256" key="1">
    <source>
        <dbReference type="SAM" id="MobiDB-lite"/>
    </source>
</evidence>